<evidence type="ECO:0000256" key="5">
    <source>
        <dbReference type="ARBA" id="ARBA00022917"/>
    </source>
</evidence>
<keyword evidence="5" id="KW-0648">Protein biosynthesis</keyword>
<evidence type="ECO:0000256" key="1">
    <source>
        <dbReference type="ARBA" id="ARBA00013169"/>
    </source>
</evidence>
<dbReference type="GO" id="GO:0005524">
    <property type="term" value="F:ATP binding"/>
    <property type="evidence" value="ECO:0007669"/>
    <property type="project" value="UniProtKB-KW"/>
</dbReference>
<dbReference type="InterPro" id="IPR014729">
    <property type="entry name" value="Rossmann-like_a/b/a_fold"/>
</dbReference>
<reference evidence="9" key="1">
    <citation type="submission" date="2016-01" db="EMBL/GenBank/DDBJ databases">
        <title>Highly variable Streptococcus oralis are common among viridans streptococci isolated from primates.</title>
        <authorList>
            <person name="Denapaite D."/>
            <person name="Rieger M."/>
            <person name="Koendgen S."/>
            <person name="Brueckner R."/>
            <person name="Ochigava I."/>
            <person name="Kappeler P."/>
            <person name="Maetz-Rensing K."/>
            <person name="Leendertz F."/>
            <person name="Hakenbeck R."/>
        </authorList>
    </citation>
    <scope>NUCLEOTIDE SEQUENCE [LARGE SCALE GENOMIC DNA]</scope>
    <source>
        <strain evidence="9">DD02</strain>
    </source>
</reference>
<dbReference type="GO" id="GO:0004832">
    <property type="term" value="F:valine-tRNA ligase activity"/>
    <property type="evidence" value="ECO:0007669"/>
    <property type="project" value="UniProtKB-EC"/>
</dbReference>
<gene>
    <name evidence="9" type="ORF">SGADD02_02174</name>
</gene>
<evidence type="ECO:0000256" key="7">
    <source>
        <dbReference type="ARBA" id="ARBA00029936"/>
    </source>
</evidence>
<evidence type="ECO:0000256" key="2">
    <source>
        <dbReference type="ARBA" id="ARBA00022598"/>
    </source>
</evidence>
<organism evidence="9">
    <name type="scientific">Streptococcus gallolyticus</name>
    <dbReference type="NCBI Taxonomy" id="315405"/>
    <lineage>
        <taxon>Bacteria</taxon>
        <taxon>Bacillati</taxon>
        <taxon>Bacillota</taxon>
        <taxon>Bacilli</taxon>
        <taxon>Lactobacillales</taxon>
        <taxon>Streptococcaceae</taxon>
        <taxon>Streptococcus</taxon>
    </lineage>
</organism>
<dbReference type="Gene3D" id="3.40.50.620">
    <property type="entry name" value="HUPs"/>
    <property type="match status" value="1"/>
</dbReference>
<dbReference type="InterPro" id="IPR001412">
    <property type="entry name" value="aa-tRNA-synth_I_CS"/>
</dbReference>
<dbReference type="EMBL" id="LQOF01000451">
    <property type="protein sequence ID" value="KXT63663.1"/>
    <property type="molecule type" value="Genomic_DNA"/>
</dbReference>
<dbReference type="InterPro" id="IPR002300">
    <property type="entry name" value="aa-tRNA-synth_Ia"/>
</dbReference>
<dbReference type="GO" id="GO:0005829">
    <property type="term" value="C:cytosol"/>
    <property type="evidence" value="ECO:0007669"/>
    <property type="project" value="TreeGrafter"/>
</dbReference>
<proteinExistence type="predicted"/>
<evidence type="ECO:0000256" key="4">
    <source>
        <dbReference type="ARBA" id="ARBA00022840"/>
    </source>
</evidence>
<feature type="domain" description="Aminoacyl-tRNA synthetase class Ia" evidence="8">
    <location>
        <begin position="18"/>
        <end position="148"/>
    </location>
</feature>
<sequence length="149" mass="17194">MSKELSPKYNPAEVEAGRYQKWLDEDVFKPSGDKKAHPYSIVIPPPNVTGKLHLGHAWDTTLQDIIIRQKRMQGFDTLWLPGMDHAGIATQAKVEARLAEDGISRYDLGREKFLDKVWEWKDEYASTIKQQWGKMGISVDYSRERFTLV</sequence>
<protein>
    <recommendedName>
        <fullName evidence="1">valine--tRNA ligase</fullName>
        <ecNumber evidence="1">6.1.1.9</ecNumber>
    </recommendedName>
    <alternativeName>
        <fullName evidence="7">Valyl-tRNA synthetase</fullName>
    </alternativeName>
</protein>
<dbReference type="PATRIC" id="fig|315405.11.peg.2538"/>
<name>A0A139MJ00_9STRE</name>
<dbReference type="SUPFAM" id="SSF52374">
    <property type="entry name" value="Nucleotidylyl transferase"/>
    <property type="match status" value="1"/>
</dbReference>
<accession>A0A139MJ00</accession>
<evidence type="ECO:0000313" key="9">
    <source>
        <dbReference type="EMBL" id="KXT63663.1"/>
    </source>
</evidence>
<keyword evidence="2 9" id="KW-0436">Ligase</keyword>
<dbReference type="PANTHER" id="PTHR11946">
    <property type="entry name" value="VALYL-TRNA SYNTHETASES"/>
    <property type="match status" value="1"/>
</dbReference>
<keyword evidence="3" id="KW-0547">Nucleotide-binding</keyword>
<dbReference type="EC" id="6.1.1.9" evidence="1"/>
<dbReference type="Proteomes" id="UP000070198">
    <property type="component" value="Unassembled WGS sequence"/>
</dbReference>
<keyword evidence="6 9" id="KW-0030">Aminoacyl-tRNA synthetase</keyword>
<evidence type="ECO:0000259" key="8">
    <source>
        <dbReference type="Pfam" id="PF00133"/>
    </source>
</evidence>
<dbReference type="PANTHER" id="PTHR11946:SF93">
    <property type="entry name" value="VALINE--TRNA LIGASE, CHLOROPLASTIC_MITOCHONDRIAL 2"/>
    <property type="match status" value="1"/>
</dbReference>
<keyword evidence="4" id="KW-0067">ATP-binding</keyword>
<comment type="caution">
    <text evidence="9">The sequence shown here is derived from an EMBL/GenBank/DDBJ whole genome shotgun (WGS) entry which is preliminary data.</text>
</comment>
<dbReference type="AlphaFoldDB" id="A0A139MJ00"/>
<dbReference type="PROSITE" id="PS00178">
    <property type="entry name" value="AA_TRNA_LIGASE_I"/>
    <property type="match status" value="1"/>
</dbReference>
<dbReference type="InterPro" id="IPR002303">
    <property type="entry name" value="Valyl-tRNA_ligase"/>
</dbReference>
<dbReference type="GO" id="GO:0006438">
    <property type="term" value="P:valyl-tRNA aminoacylation"/>
    <property type="evidence" value="ECO:0007669"/>
    <property type="project" value="InterPro"/>
</dbReference>
<evidence type="ECO:0000256" key="3">
    <source>
        <dbReference type="ARBA" id="ARBA00022741"/>
    </source>
</evidence>
<evidence type="ECO:0000256" key="6">
    <source>
        <dbReference type="ARBA" id="ARBA00023146"/>
    </source>
</evidence>
<dbReference type="Pfam" id="PF00133">
    <property type="entry name" value="tRNA-synt_1"/>
    <property type="match status" value="1"/>
</dbReference>